<dbReference type="InterPro" id="IPR036157">
    <property type="entry name" value="dUTPase-like_sf"/>
</dbReference>
<comment type="catalytic activity">
    <reaction evidence="5">
        <text>dUTP + H2O = dUMP + diphosphate + H(+)</text>
        <dbReference type="Rhea" id="RHEA:10248"/>
        <dbReference type="ChEBI" id="CHEBI:15377"/>
        <dbReference type="ChEBI" id="CHEBI:15378"/>
        <dbReference type="ChEBI" id="CHEBI:33019"/>
        <dbReference type="ChEBI" id="CHEBI:61555"/>
        <dbReference type="ChEBI" id="CHEBI:246422"/>
        <dbReference type="EC" id="3.6.1.23"/>
    </reaction>
</comment>
<dbReference type="InterPro" id="IPR008181">
    <property type="entry name" value="dUTPase"/>
</dbReference>
<dbReference type="GO" id="GO:0004170">
    <property type="term" value="F:dUTP diphosphatase activity"/>
    <property type="evidence" value="ECO:0007669"/>
    <property type="project" value="UniProtKB-EC"/>
</dbReference>
<evidence type="ECO:0000256" key="1">
    <source>
        <dbReference type="ARBA" id="ARBA00006581"/>
    </source>
</evidence>
<comment type="similarity">
    <text evidence="1">Belongs to the dUTPase family.</text>
</comment>
<keyword evidence="3" id="KW-0378">Hydrolase</keyword>
<dbReference type="GO" id="GO:0006226">
    <property type="term" value="P:dUMP biosynthetic process"/>
    <property type="evidence" value="ECO:0007669"/>
    <property type="project" value="InterPro"/>
</dbReference>
<evidence type="ECO:0000256" key="4">
    <source>
        <dbReference type="ARBA" id="ARBA00023080"/>
    </source>
</evidence>
<sequence>MKIKIQKIDSDAMIPNYATKGDAGLDFYSVEDIVLKPMERKAIRTGVKIEIPDEYVGLIWDKSGLAAKNGVKTMAGVIDAGYRGEIKVVLINLGQEDFIVKKNSKIAQMLIQKIKQSEIEIVSELNESERGENGFGSTGI</sequence>
<dbReference type="CDD" id="cd07557">
    <property type="entry name" value="trimeric_dUTPase"/>
    <property type="match status" value="1"/>
</dbReference>
<comment type="caution">
    <text evidence="7">The sequence shown here is derived from an EMBL/GenBank/DDBJ whole genome shotgun (WGS) entry which is preliminary data.</text>
</comment>
<evidence type="ECO:0000256" key="5">
    <source>
        <dbReference type="ARBA" id="ARBA00047686"/>
    </source>
</evidence>
<dbReference type="Gene3D" id="2.70.40.10">
    <property type="match status" value="1"/>
</dbReference>
<dbReference type="NCBIfam" id="NF001862">
    <property type="entry name" value="PRK00601.1"/>
    <property type="match status" value="1"/>
</dbReference>
<dbReference type="Pfam" id="PF00692">
    <property type="entry name" value="dUTPase"/>
    <property type="match status" value="1"/>
</dbReference>
<organism evidence="7 8">
    <name type="scientific">Candidatus Wolfebacteria bacterium CG_4_10_14_0_8_um_filter_37_11</name>
    <dbReference type="NCBI Taxonomy" id="1975062"/>
    <lineage>
        <taxon>Bacteria</taxon>
        <taxon>Candidatus Wolfeibacteriota</taxon>
    </lineage>
</organism>
<proteinExistence type="inferred from homology"/>
<dbReference type="SUPFAM" id="SSF51283">
    <property type="entry name" value="dUTPase-like"/>
    <property type="match status" value="1"/>
</dbReference>
<name>A0A2M7Q9G8_9BACT</name>
<dbReference type="PANTHER" id="PTHR11241:SF0">
    <property type="entry name" value="DEOXYURIDINE 5'-TRIPHOSPHATE NUCLEOTIDOHYDROLASE"/>
    <property type="match status" value="1"/>
</dbReference>
<evidence type="ECO:0000313" key="8">
    <source>
        <dbReference type="Proteomes" id="UP000230363"/>
    </source>
</evidence>
<evidence type="ECO:0000256" key="3">
    <source>
        <dbReference type="ARBA" id="ARBA00022801"/>
    </source>
</evidence>
<dbReference type="InterPro" id="IPR029054">
    <property type="entry name" value="dUTPase-like"/>
</dbReference>
<dbReference type="EMBL" id="PFKZ01000009">
    <property type="protein sequence ID" value="PIY59715.1"/>
    <property type="molecule type" value="Genomic_DNA"/>
</dbReference>
<protein>
    <recommendedName>
        <fullName evidence="2">dUTP diphosphatase</fullName>
        <ecNumber evidence="2">3.6.1.23</ecNumber>
    </recommendedName>
</protein>
<evidence type="ECO:0000259" key="6">
    <source>
        <dbReference type="Pfam" id="PF00692"/>
    </source>
</evidence>
<dbReference type="GO" id="GO:0000287">
    <property type="term" value="F:magnesium ion binding"/>
    <property type="evidence" value="ECO:0007669"/>
    <property type="project" value="InterPro"/>
</dbReference>
<dbReference type="GO" id="GO:0046081">
    <property type="term" value="P:dUTP catabolic process"/>
    <property type="evidence" value="ECO:0007669"/>
    <property type="project" value="InterPro"/>
</dbReference>
<dbReference type="NCBIfam" id="TIGR00576">
    <property type="entry name" value="dut"/>
    <property type="match status" value="1"/>
</dbReference>
<accession>A0A2M7Q9G8</accession>
<dbReference type="InterPro" id="IPR033704">
    <property type="entry name" value="dUTPase_trimeric"/>
</dbReference>
<feature type="domain" description="dUTPase-like" evidence="6">
    <location>
        <begin position="12"/>
        <end position="139"/>
    </location>
</feature>
<evidence type="ECO:0000313" key="7">
    <source>
        <dbReference type="EMBL" id="PIY59715.1"/>
    </source>
</evidence>
<keyword evidence="4" id="KW-0546">Nucleotide metabolism</keyword>
<reference evidence="8" key="1">
    <citation type="submission" date="2017-09" db="EMBL/GenBank/DDBJ databases">
        <title>Depth-based differentiation of microbial function through sediment-hosted aquifers and enrichment of novel symbionts in the deep terrestrial subsurface.</title>
        <authorList>
            <person name="Probst A.J."/>
            <person name="Ladd B."/>
            <person name="Jarett J.K."/>
            <person name="Geller-Mcgrath D.E."/>
            <person name="Sieber C.M.K."/>
            <person name="Emerson J.B."/>
            <person name="Anantharaman K."/>
            <person name="Thomas B.C."/>
            <person name="Malmstrom R."/>
            <person name="Stieglmeier M."/>
            <person name="Klingl A."/>
            <person name="Woyke T."/>
            <person name="Ryan C.M."/>
            <person name="Banfield J.F."/>
        </authorList>
    </citation>
    <scope>NUCLEOTIDE SEQUENCE [LARGE SCALE GENOMIC DNA]</scope>
</reference>
<gene>
    <name evidence="7" type="ORF">COY96_00310</name>
</gene>
<dbReference type="Proteomes" id="UP000230363">
    <property type="component" value="Unassembled WGS sequence"/>
</dbReference>
<dbReference type="PANTHER" id="PTHR11241">
    <property type="entry name" value="DEOXYURIDINE 5'-TRIPHOSPHATE NUCLEOTIDOHYDROLASE"/>
    <property type="match status" value="1"/>
</dbReference>
<evidence type="ECO:0000256" key="2">
    <source>
        <dbReference type="ARBA" id="ARBA00012379"/>
    </source>
</evidence>
<dbReference type="AlphaFoldDB" id="A0A2M7Q9G8"/>
<dbReference type="EC" id="3.6.1.23" evidence="2"/>